<keyword evidence="18" id="KW-1185">Reference proteome</keyword>
<dbReference type="Proteomes" id="UP000006851">
    <property type="component" value="Chromosome"/>
</dbReference>
<dbReference type="AlphaFoldDB" id="F2NBH4"/>
<dbReference type="PROSITE" id="PS51186">
    <property type="entry name" value="GNAT"/>
    <property type="match status" value="1"/>
</dbReference>
<dbReference type="SUPFAM" id="SSF102114">
    <property type="entry name" value="Radical SAM enzymes"/>
    <property type="match status" value="1"/>
</dbReference>
<evidence type="ECO:0000256" key="7">
    <source>
        <dbReference type="ARBA" id="ARBA00022691"/>
    </source>
</evidence>
<keyword evidence="4" id="KW-0004">4Fe-4S</keyword>
<evidence type="ECO:0000256" key="4">
    <source>
        <dbReference type="ARBA" id="ARBA00022485"/>
    </source>
</evidence>
<dbReference type="GO" id="GO:0000049">
    <property type="term" value="F:tRNA binding"/>
    <property type="evidence" value="ECO:0007669"/>
    <property type="project" value="UniProtKB-KW"/>
</dbReference>
<evidence type="ECO:0000256" key="14">
    <source>
        <dbReference type="ARBA" id="ARBA00044771"/>
    </source>
</evidence>
<dbReference type="SUPFAM" id="SSF55729">
    <property type="entry name" value="Acyl-CoA N-acyltransferases (Nat)"/>
    <property type="match status" value="1"/>
</dbReference>
<dbReference type="Pfam" id="PF04055">
    <property type="entry name" value="Radical_SAM"/>
    <property type="match status" value="1"/>
</dbReference>
<comment type="cofactor">
    <cofactor evidence="1">
        <name>[4Fe-4S] cluster</name>
        <dbReference type="ChEBI" id="CHEBI:49883"/>
    </cofactor>
</comment>
<evidence type="ECO:0000256" key="3">
    <source>
        <dbReference type="ARBA" id="ARBA00005494"/>
    </source>
</evidence>
<dbReference type="InterPro" id="IPR000182">
    <property type="entry name" value="GNAT_dom"/>
</dbReference>
<dbReference type="GO" id="GO:0033588">
    <property type="term" value="C:elongator holoenzyme complex"/>
    <property type="evidence" value="ECO:0007669"/>
    <property type="project" value="TreeGrafter"/>
</dbReference>
<dbReference type="PANTHER" id="PTHR11135:SF2">
    <property type="entry name" value="ELONGATOR COMPLEX PROTEIN 3"/>
    <property type="match status" value="1"/>
</dbReference>
<keyword evidence="6 17" id="KW-0808">Transferase</keyword>
<evidence type="ECO:0000256" key="1">
    <source>
        <dbReference type="ARBA" id="ARBA00001966"/>
    </source>
</evidence>
<evidence type="ECO:0000313" key="17">
    <source>
        <dbReference type="EMBL" id="AEB06710.1"/>
    </source>
</evidence>
<dbReference type="InterPro" id="IPR006638">
    <property type="entry name" value="Elp3/MiaA/NifB-like_rSAM"/>
</dbReference>
<dbReference type="InterPro" id="IPR016181">
    <property type="entry name" value="Acyl_CoA_acyltransferase"/>
</dbReference>
<evidence type="ECO:0000256" key="6">
    <source>
        <dbReference type="ARBA" id="ARBA00022679"/>
    </source>
</evidence>
<protein>
    <recommendedName>
        <fullName evidence="14">tRNA carboxymethyluridine synthase</fullName>
        <ecNumber evidence="14">2.3.1.311</ecNumber>
    </recommendedName>
</protein>
<dbReference type="KEGG" id="cgo:Corgl_0596"/>
<keyword evidence="12" id="KW-0411">Iron-sulfur</keyword>
<keyword evidence="5" id="KW-0820">tRNA-binding</keyword>
<dbReference type="EC" id="2.3.1.311" evidence="14"/>
<dbReference type="SFLD" id="SFLDF00344">
    <property type="entry name" value="ELP3-like"/>
    <property type="match status" value="1"/>
</dbReference>
<evidence type="ECO:0000256" key="10">
    <source>
        <dbReference type="ARBA" id="ARBA00022884"/>
    </source>
</evidence>
<dbReference type="eggNOG" id="COG1243">
    <property type="taxonomic scope" value="Bacteria"/>
</dbReference>
<dbReference type="SMART" id="SM00729">
    <property type="entry name" value="Elp3"/>
    <property type="match status" value="1"/>
</dbReference>
<dbReference type="Pfam" id="PF00583">
    <property type="entry name" value="Acetyltransf_1"/>
    <property type="match status" value="1"/>
</dbReference>
<evidence type="ECO:0000256" key="15">
    <source>
        <dbReference type="ARBA" id="ARBA00047372"/>
    </source>
</evidence>
<keyword evidence="10" id="KW-0694">RNA-binding</keyword>
<evidence type="ECO:0000256" key="2">
    <source>
        <dbReference type="ARBA" id="ARBA00005217"/>
    </source>
</evidence>
<proteinExistence type="inferred from homology"/>
<keyword evidence="8" id="KW-0819">tRNA processing</keyword>
<dbReference type="CDD" id="cd01335">
    <property type="entry name" value="Radical_SAM"/>
    <property type="match status" value="1"/>
</dbReference>
<feature type="domain" description="N-acetyltransferase" evidence="16">
    <location>
        <begin position="470"/>
        <end position="614"/>
    </location>
</feature>
<dbReference type="InterPro" id="IPR034687">
    <property type="entry name" value="ELP3-like"/>
</dbReference>
<reference evidence="18" key="1">
    <citation type="journal article" date="2013" name="Stand. Genomic Sci.">
        <title>Complete genome sequence of Coriobacterium glomerans type strain (PW2(T)) from the midgut of Pyrrhocoris apterus L. (red soldier bug).</title>
        <authorList>
            <person name="Stackebrandt E."/>
            <person name="Zeytun A."/>
            <person name="Lapidus A."/>
            <person name="Nolan M."/>
            <person name="Lucas S."/>
            <person name="Hammon N."/>
            <person name="Deshpande S."/>
            <person name="Cheng J.F."/>
            <person name="Tapia R."/>
            <person name="Goodwin L.A."/>
            <person name="Pitluck S."/>
            <person name="Liolios K."/>
            <person name="Pagani I."/>
            <person name="Ivanova N."/>
            <person name="Mavromatis K."/>
            <person name="Mikhailova N."/>
            <person name="Huntemann M."/>
            <person name="Pati A."/>
            <person name="Chen A."/>
            <person name="Palaniappan K."/>
            <person name="Chang Y.J."/>
            <person name="Land M."/>
            <person name="Hauser L."/>
            <person name="Rohde M."/>
            <person name="Pukall R."/>
            <person name="Goker M."/>
            <person name="Detter J.C."/>
            <person name="Woyke T."/>
            <person name="Bristow J."/>
            <person name="Eisen J.A."/>
            <person name="Markowitz V."/>
            <person name="Hugenholtz P."/>
            <person name="Kyrpides N.C."/>
            <person name="Klenk H.P."/>
        </authorList>
    </citation>
    <scope>NUCLEOTIDE SEQUENCE</scope>
    <source>
        <strain evidence="18">ATCC 49209 / DSM 20642 / JCM 10262 / PW2</strain>
    </source>
</reference>
<evidence type="ECO:0000256" key="8">
    <source>
        <dbReference type="ARBA" id="ARBA00022694"/>
    </source>
</evidence>
<comment type="similarity">
    <text evidence="3">Belongs to the ELP3 family.</text>
</comment>
<name>F2NBH4_CORGP</name>
<gene>
    <name evidence="17" type="ordered locus">Corgl_0596</name>
</gene>
<accession>F2NBH4</accession>
<dbReference type="GO" id="GO:0046872">
    <property type="term" value="F:metal ion binding"/>
    <property type="evidence" value="ECO:0007669"/>
    <property type="project" value="UniProtKB-KW"/>
</dbReference>
<dbReference type="PANTHER" id="PTHR11135">
    <property type="entry name" value="HISTONE ACETYLTRANSFERASE-RELATED"/>
    <property type="match status" value="1"/>
</dbReference>
<evidence type="ECO:0000256" key="9">
    <source>
        <dbReference type="ARBA" id="ARBA00022723"/>
    </source>
</evidence>
<dbReference type="STRING" id="700015.Corgl_0596"/>
<dbReference type="InterPro" id="IPR032432">
    <property type="entry name" value="Radical_SAM_C"/>
</dbReference>
<keyword evidence="9" id="KW-0479">Metal-binding</keyword>
<evidence type="ECO:0000256" key="13">
    <source>
        <dbReference type="ARBA" id="ARBA00023315"/>
    </source>
</evidence>
<evidence type="ECO:0000259" key="16">
    <source>
        <dbReference type="PROSITE" id="PS51186"/>
    </source>
</evidence>
<organism evidence="17 18">
    <name type="scientific">Coriobacterium glomerans (strain ATCC 49209 / DSM 20642 / JCM 10262 / PW2)</name>
    <dbReference type="NCBI Taxonomy" id="700015"/>
    <lineage>
        <taxon>Bacteria</taxon>
        <taxon>Bacillati</taxon>
        <taxon>Actinomycetota</taxon>
        <taxon>Coriobacteriia</taxon>
        <taxon>Coriobacteriales</taxon>
        <taxon>Coriobacteriaceae</taxon>
        <taxon>Coriobacterium</taxon>
    </lineage>
</organism>
<sequence>MQILNALRRGEEPSERDLGRLVNAQAKLAHQDKRRFSKRRLLPFYFQIKREQPARWKSWDVSPELERSLIAALRMKPRRSASGVSTITVITKPWACSGSCVFCPSDIRMPKSYLHDEPACARAEQNMFDPYLQVSSRLVSLAQMGHAIDKIELIVLGGTWSDYPFDYQVWFISELFRALNECTIGGAAQTDLLSTAGPGIDPTPVGVRQRREWYSARGFGFGAPADAERVRSAQLAIDRAELSYNAAVERVYGTAAAVPPIGRGELADLDGLETLQHSNESARCRAVGLVIETRPDAVTAESLRLLRRLGCTKVQMGIQSLDQGILDANGRGITVDRIERACSLLRLFGFKTHVHFMVNLMGATPERDRRDYERLVGDPAFLPDEVKLYPCVLVQGARLASCYADGSWRPYTEDELIGVLSDDVLATPAFVRVSRMIRDFSANDILAGSKRSNLRQLVEASLAGRPVREIRYREIGAADIDIEELAVDVVDYETTVSSERFLQWVTPGGAIAGFLRLSLPHLESVGERGDELPIGPGEAMIREVHIYGVATRIAAQGGSAQHRGLGRRLIERACDIAREQGYTKMNVISAVGTRAYYRRLGFVDAGLYQQRTLI</sequence>
<keyword evidence="11" id="KW-0408">Iron</keyword>
<keyword evidence="13 17" id="KW-0012">Acyltransferase</keyword>
<evidence type="ECO:0000256" key="5">
    <source>
        <dbReference type="ARBA" id="ARBA00022555"/>
    </source>
</evidence>
<dbReference type="InterPro" id="IPR007197">
    <property type="entry name" value="rSAM"/>
</dbReference>
<evidence type="ECO:0000313" key="18">
    <source>
        <dbReference type="Proteomes" id="UP000006851"/>
    </source>
</evidence>
<comment type="pathway">
    <text evidence="2">tRNA modification.</text>
</comment>
<keyword evidence="7" id="KW-0949">S-adenosyl-L-methionine</keyword>
<dbReference type="CDD" id="cd04301">
    <property type="entry name" value="NAT_SF"/>
    <property type="match status" value="1"/>
</dbReference>
<dbReference type="GO" id="GO:0005737">
    <property type="term" value="C:cytoplasm"/>
    <property type="evidence" value="ECO:0007669"/>
    <property type="project" value="TreeGrafter"/>
</dbReference>
<dbReference type="NCBIfam" id="TIGR01211">
    <property type="entry name" value="ELP3"/>
    <property type="match status" value="1"/>
</dbReference>
<comment type="catalytic activity">
    <reaction evidence="15">
        <text>uridine(34) in tRNA + acetyl-CoA + S-adenosyl-L-methionine + H2O = 5-(carboxymethyl)uridine(34) in tRNA + 5'-deoxyadenosine + L-methionine + CoA + 2 H(+)</text>
        <dbReference type="Rhea" id="RHEA:61020"/>
        <dbReference type="Rhea" id="RHEA-COMP:10407"/>
        <dbReference type="Rhea" id="RHEA-COMP:11727"/>
        <dbReference type="ChEBI" id="CHEBI:15377"/>
        <dbReference type="ChEBI" id="CHEBI:15378"/>
        <dbReference type="ChEBI" id="CHEBI:17319"/>
        <dbReference type="ChEBI" id="CHEBI:57287"/>
        <dbReference type="ChEBI" id="CHEBI:57288"/>
        <dbReference type="ChEBI" id="CHEBI:57844"/>
        <dbReference type="ChEBI" id="CHEBI:59789"/>
        <dbReference type="ChEBI" id="CHEBI:65315"/>
        <dbReference type="ChEBI" id="CHEBI:74882"/>
        <dbReference type="EC" id="2.3.1.311"/>
    </reaction>
    <physiologicalReaction direction="left-to-right" evidence="15">
        <dbReference type="Rhea" id="RHEA:61021"/>
    </physiologicalReaction>
</comment>
<dbReference type="InterPro" id="IPR039661">
    <property type="entry name" value="ELP3"/>
</dbReference>
<evidence type="ECO:0000256" key="12">
    <source>
        <dbReference type="ARBA" id="ARBA00023014"/>
    </source>
</evidence>
<evidence type="ECO:0000256" key="11">
    <source>
        <dbReference type="ARBA" id="ARBA00023004"/>
    </source>
</evidence>
<dbReference type="GO" id="GO:0051539">
    <property type="term" value="F:4 iron, 4 sulfur cluster binding"/>
    <property type="evidence" value="ECO:0007669"/>
    <property type="project" value="UniProtKB-KW"/>
</dbReference>
<dbReference type="EMBL" id="CP002628">
    <property type="protein sequence ID" value="AEB06710.1"/>
    <property type="molecule type" value="Genomic_DNA"/>
</dbReference>
<dbReference type="GO" id="GO:0002926">
    <property type="term" value="P:tRNA wobble base 5-methoxycarbonylmethyl-2-thiouridinylation"/>
    <property type="evidence" value="ECO:0007669"/>
    <property type="project" value="TreeGrafter"/>
</dbReference>
<dbReference type="HOGENOM" id="CLU_025983_2_0_11"/>
<dbReference type="InterPro" id="IPR058240">
    <property type="entry name" value="rSAM_sf"/>
</dbReference>
<dbReference type="Gene3D" id="3.40.630.30">
    <property type="match status" value="1"/>
</dbReference>
<dbReference type="SFLD" id="SFLDG01086">
    <property type="entry name" value="elongater_protein-like"/>
    <property type="match status" value="1"/>
</dbReference>
<dbReference type="Pfam" id="PF16199">
    <property type="entry name" value="Radical_SAM_C"/>
    <property type="match status" value="1"/>
</dbReference>
<dbReference type="GO" id="GO:0106261">
    <property type="term" value="F:tRNA uridine(34) acetyltransferase activity"/>
    <property type="evidence" value="ECO:0007669"/>
    <property type="project" value="UniProtKB-EC"/>
</dbReference>
<dbReference type="SFLD" id="SFLDS00029">
    <property type="entry name" value="Radical_SAM"/>
    <property type="match status" value="1"/>
</dbReference>